<dbReference type="EMBL" id="JAERTZ010000014">
    <property type="protein sequence ID" value="MBL1376840.1"/>
    <property type="molecule type" value="Genomic_DNA"/>
</dbReference>
<dbReference type="RefSeq" id="WP_202083112.1">
    <property type="nucleotide sequence ID" value="NZ_JAERTZ010000014.1"/>
</dbReference>
<evidence type="ECO:0000313" key="4">
    <source>
        <dbReference type="EMBL" id="MBL1376840.1"/>
    </source>
</evidence>
<dbReference type="PANTHER" id="PTHR43877">
    <property type="entry name" value="AMINOALKYLPHOSPHONATE N-ACETYLTRANSFERASE-RELATED-RELATED"/>
    <property type="match status" value="1"/>
</dbReference>
<dbReference type="Pfam" id="PF13673">
    <property type="entry name" value="Acetyltransf_10"/>
    <property type="match status" value="1"/>
</dbReference>
<gene>
    <name evidence="4" type="ORF">JKV55_05780</name>
</gene>
<dbReference type="PROSITE" id="PS51186">
    <property type="entry name" value="GNAT"/>
    <property type="match status" value="1"/>
</dbReference>
<name>A0ABS1QPQ7_9GAMM</name>
<protein>
    <submittedName>
        <fullName evidence="4">GNAT family N-acetyltransferase</fullName>
    </submittedName>
</protein>
<evidence type="ECO:0000313" key="5">
    <source>
        <dbReference type="Proteomes" id="UP000638570"/>
    </source>
</evidence>
<comment type="caution">
    <text evidence="4">The sequence shown here is derived from an EMBL/GenBank/DDBJ whole genome shotgun (WGS) entry which is preliminary data.</text>
</comment>
<dbReference type="InterPro" id="IPR000182">
    <property type="entry name" value="GNAT_dom"/>
</dbReference>
<proteinExistence type="predicted"/>
<dbReference type="CDD" id="cd04301">
    <property type="entry name" value="NAT_SF"/>
    <property type="match status" value="1"/>
</dbReference>
<dbReference type="InterPro" id="IPR016181">
    <property type="entry name" value="Acyl_CoA_acyltransferase"/>
</dbReference>
<accession>A0ABS1QPQ7</accession>
<keyword evidence="5" id="KW-1185">Reference proteome</keyword>
<dbReference type="Gene3D" id="3.40.630.30">
    <property type="match status" value="1"/>
</dbReference>
<evidence type="ECO:0000256" key="1">
    <source>
        <dbReference type="ARBA" id="ARBA00022679"/>
    </source>
</evidence>
<sequence>MHWQLAAFNELSTTQLYRMLALRSDIFVVEQGCAYQDLDGRDLAPGTLHLNAWQGERLLATARLLGPGVHTPEHVWIGRVAVAAQARGQGLARQLMRRAMAAAAGRWPGYPLRLGAQTYVRDFYLSLGFAPLGPEYLEDGIPHQQMEFRCKA</sequence>
<dbReference type="PANTHER" id="PTHR43877:SF2">
    <property type="entry name" value="AMINOALKYLPHOSPHONATE N-ACETYLTRANSFERASE-RELATED"/>
    <property type="match status" value="1"/>
</dbReference>
<dbReference type="Proteomes" id="UP000638570">
    <property type="component" value="Unassembled WGS sequence"/>
</dbReference>
<organism evidence="4 5">
    <name type="scientific">Zobellella iuensis</name>
    <dbReference type="NCBI Taxonomy" id="2803811"/>
    <lineage>
        <taxon>Bacteria</taxon>
        <taxon>Pseudomonadati</taxon>
        <taxon>Pseudomonadota</taxon>
        <taxon>Gammaproteobacteria</taxon>
        <taxon>Aeromonadales</taxon>
        <taxon>Aeromonadaceae</taxon>
        <taxon>Zobellella</taxon>
    </lineage>
</organism>
<keyword evidence="1" id="KW-0808">Transferase</keyword>
<dbReference type="InterPro" id="IPR050832">
    <property type="entry name" value="Bact_Acetyltransf"/>
</dbReference>
<dbReference type="SUPFAM" id="SSF55729">
    <property type="entry name" value="Acyl-CoA N-acyltransferases (Nat)"/>
    <property type="match status" value="1"/>
</dbReference>
<evidence type="ECO:0000259" key="3">
    <source>
        <dbReference type="PROSITE" id="PS51186"/>
    </source>
</evidence>
<reference evidence="5" key="1">
    <citation type="submission" date="2021-01" db="EMBL/GenBank/DDBJ databases">
        <title>Genome public.</title>
        <authorList>
            <person name="Liu C."/>
            <person name="Sun Q."/>
        </authorList>
    </citation>
    <scope>NUCLEOTIDE SEQUENCE [LARGE SCALE GENOMIC DNA]</scope>
    <source>
        <strain evidence="5">CGMCC 1.18722</strain>
    </source>
</reference>
<evidence type="ECO:0000256" key="2">
    <source>
        <dbReference type="ARBA" id="ARBA00023315"/>
    </source>
</evidence>
<feature type="domain" description="N-acetyltransferase" evidence="3">
    <location>
        <begin position="6"/>
        <end position="151"/>
    </location>
</feature>
<keyword evidence="2" id="KW-0012">Acyltransferase</keyword>